<proteinExistence type="predicted"/>
<name>A0A9W8KZL4_9FUNG</name>
<organism evidence="1 2">
    <name type="scientific">Coemansia spiralis</name>
    <dbReference type="NCBI Taxonomy" id="417178"/>
    <lineage>
        <taxon>Eukaryota</taxon>
        <taxon>Fungi</taxon>
        <taxon>Fungi incertae sedis</taxon>
        <taxon>Zoopagomycota</taxon>
        <taxon>Kickxellomycotina</taxon>
        <taxon>Kickxellomycetes</taxon>
        <taxon>Kickxellales</taxon>
        <taxon>Kickxellaceae</taxon>
        <taxon>Coemansia</taxon>
    </lineage>
</organism>
<evidence type="ECO:0000313" key="1">
    <source>
        <dbReference type="EMBL" id="KAJ2679674.1"/>
    </source>
</evidence>
<evidence type="ECO:0000313" key="2">
    <source>
        <dbReference type="Proteomes" id="UP001151518"/>
    </source>
</evidence>
<dbReference type="EMBL" id="JANBTW010000010">
    <property type="protein sequence ID" value="KAJ2679674.1"/>
    <property type="molecule type" value="Genomic_DNA"/>
</dbReference>
<comment type="caution">
    <text evidence="1">The sequence shown here is derived from an EMBL/GenBank/DDBJ whole genome shotgun (WGS) entry which is preliminary data.</text>
</comment>
<gene>
    <name evidence="1" type="ORF">GGI25_001364</name>
</gene>
<sequence length="196" mass="21912">MQLKKVAARYLALGAIVPTRCSPDTFFSRHCWLSQCTENAVVAYWLVIWYTLNIRLLGSQPEIENIDYSKLKAVLGPLHYLSIDPNTSLFNSIFALTGANYMDECIGSETTYYLSHYPCIVSTTPVATRLVPCLMMLRIPPLLTTMKLITTSNYYDATTAPNGYQASYIFKYHSTVTVIVNKFPVAPSNAATIMAI</sequence>
<dbReference type="Proteomes" id="UP001151518">
    <property type="component" value="Unassembled WGS sequence"/>
</dbReference>
<protein>
    <submittedName>
        <fullName evidence="1">Uncharacterized protein</fullName>
    </submittedName>
</protein>
<reference evidence="1" key="1">
    <citation type="submission" date="2022-07" db="EMBL/GenBank/DDBJ databases">
        <title>Phylogenomic reconstructions and comparative analyses of Kickxellomycotina fungi.</title>
        <authorList>
            <person name="Reynolds N.K."/>
            <person name="Stajich J.E."/>
            <person name="Barry K."/>
            <person name="Grigoriev I.V."/>
            <person name="Crous P."/>
            <person name="Smith M.E."/>
        </authorList>
    </citation>
    <scope>NUCLEOTIDE SEQUENCE</scope>
    <source>
        <strain evidence="1">NRRL 3115</strain>
    </source>
</reference>
<dbReference type="AlphaFoldDB" id="A0A9W8KZL4"/>
<accession>A0A9W8KZL4</accession>